<name>A0A6A6DG88_9PEZI</name>
<accession>A0A6A6DG88</accession>
<dbReference type="AlphaFoldDB" id="A0A6A6DG88"/>
<protein>
    <submittedName>
        <fullName evidence="2">Uncharacterized protein</fullName>
    </submittedName>
</protein>
<keyword evidence="3" id="KW-1185">Reference proteome</keyword>
<proteinExistence type="predicted"/>
<dbReference type="EMBL" id="ML994689">
    <property type="protein sequence ID" value="KAF2177412.1"/>
    <property type="molecule type" value="Genomic_DNA"/>
</dbReference>
<evidence type="ECO:0000313" key="3">
    <source>
        <dbReference type="Proteomes" id="UP000800200"/>
    </source>
</evidence>
<evidence type="ECO:0000313" key="2">
    <source>
        <dbReference type="EMBL" id="KAF2177412.1"/>
    </source>
</evidence>
<feature type="region of interest" description="Disordered" evidence="1">
    <location>
        <begin position="417"/>
        <end position="453"/>
    </location>
</feature>
<dbReference type="Proteomes" id="UP000800200">
    <property type="component" value="Unassembled WGS sequence"/>
</dbReference>
<reference evidence="2" key="1">
    <citation type="journal article" date="2020" name="Stud. Mycol.">
        <title>101 Dothideomycetes genomes: a test case for predicting lifestyles and emergence of pathogens.</title>
        <authorList>
            <person name="Haridas S."/>
            <person name="Albert R."/>
            <person name="Binder M."/>
            <person name="Bloem J."/>
            <person name="Labutti K."/>
            <person name="Salamov A."/>
            <person name="Andreopoulos B."/>
            <person name="Baker S."/>
            <person name="Barry K."/>
            <person name="Bills G."/>
            <person name="Bluhm B."/>
            <person name="Cannon C."/>
            <person name="Castanera R."/>
            <person name="Culley D."/>
            <person name="Daum C."/>
            <person name="Ezra D."/>
            <person name="Gonzalez J."/>
            <person name="Henrissat B."/>
            <person name="Kuo A."/>
            <person name="Liang C."/>
            <person name="Lipzen A."/>
            <person name="Lutzoni F."/>
            <person name="Magnuson J."/>
            <person name="Mondo S."/>
            <person name="Nolan M."/>
            <person name="Ohm R."/>
            <person name="Pangilinan J."/>
            <person name="Park H.-J."/>
            <person name="Ramirez L."/>
            <person name="Alfaro M."/>
            <person name="Sun H."/>
            <person name="Tritt A."/>
            <person name="Yoshinaga Y."/>
            <person name="Zwiers L.-H."/>
            <person name="Turgeon B."/>
            <person name="Goodwin S."/>
            <person name="Spatafora J."/>
            <person name="Crous P."/>
            <person name="Grigoriev I."/>
        </authorList>
    </citation>
    <scope>NUCLEOTIDE SEQUENCE</scope>
    <source>
        <strain evidence="2">CBS 207.26</strain>
    </source>
</reference>
<gene>
    <name evidence="2" type="ORF">K469DRAFT_644456</name>
</gene>
<dbReference type="OrthoDB" id="5273928at2759"/>
<evidence type="ECO:0000256" key="1">
    <source>
        <dbReference type="SAM" id="MobiDB-lite"/>
    </source>
</evidence>
<organism evidence="2 3">
    <name type="scientific">Zopfia rhizophila CBS 207.26</name>
    <dbReference type="NCBI Taxonomy" id="1314779"/>
    <lineage>
        <taxon>Eukaryota</taxon>
        <taxon>Fungi</taxon>
        <taxon>Dikarya</taxon>
        <taxon>Ascomycota</taxon>
        <taxon>Pezizomycotina</taxon>
        <taxon>Dothideomycetes</taxon>
        <taxon>Dothideomycetes incertae sedis</taxon>
        <taxon>Zopfiaceae</taxon>
        <taxon>Zopfia</taxon>
    </lineage>
</organism>
<feature type="region of interest" description="Disordered" evidence="1">
    <location>
        <begin position="303"/>
        <end position="328"/>
    </location>
</feature>
<sequence>MKRRSLNETYDKDTGQVFVESVAEVRSMISEWIEKPRRSSERPKNYRHSRPGTSSLFDSAMRVLCWNIDGLYPETLEHLPWSIAKGIVNHLKETDGMTPKIWKVFRAAYPNDYMERYSRRILAKCGDRPIYIPSITDFLLSNSFNGLARLSITNLGLMPSDMYAIARIPKLEILAMTQYERSFLDDEFNDEAVRRWTRYVLEGNYLVNLRVLILRRFGMGLESLKHLDRFHPSLMLCNIESRRMGYGLKEDEESQIEGWTQILTRTLKDESSGPAYYGNDPIKPMGYVVHDDWIKDVNAMSQAHKEGDDTGEHGKSPSDALGDDKKPKHLDFTNPEAIWVSRYLTTDQKLDALYDLSSKYARPSDPDISHAQYPPFCIDYVSKFQSYFRFDHGARSTWFKRIMSIDRPSAETAKHAQKDMKQSENWQVSTNKKRKIRDGKQQDIGSLLGGFGH</sequence>